<feature type="transmembrane region" description="Helical" evidence="5">
    <location>
        <begin position="203"/>
        <end position="222"/>
    </location>
</feature>
<feature type="transmembrane region" description="Helical" evidence="5">
    <location>
        <begin position="173"/>
        <end position="191"/>
    </location>
</feature>
<dbReference type="SUPFAM" id="SSF103473">
    <property type="entry name" value="MFS general substrate transporter"/>
    <property type="match status" value="1"/>
</dbReference>
<feature type="domain" description="Major facilitator superfamily (MFS) profile" evidence="6">
    <location>
        <begin position="38"/>
        <end position="462"/>
    </location>
</feature>
<dbReference type="PANTHER" id="PTHR24064">
    <property type="entry name" value="SOLUTE CARRIER FAMILY 22 MEMBER"/>
    <property type="match status" value="1"/>
</dbReference>
<feature type="transmembrane region" description="Helical" evidence="5">
    <location>
        <begin position="347"/>
        <end position="365"/>
    </location>
</feature>
<dbReference type="GO" id="GO:0022857">
    <property type="term" value="F:transmembrane transporter activity"/>
    <property type="evidence" value="ECO:0007669"/>
    <property type="project" value="InterPro"/>
</dbReference>
<evidence type="ECO:0000256" key="3">
    <source>
        <dbReference type="ARBA" id="ARBA00022989"/>
    </source>
</evidence>
<dbReference type="EMBL" id="JAAIUW010000012">
    <property type="protein sequence ID" value="KAF7807036.1"/>
    <property type="molecule type" value="Genomic_DNA"/>
</dbReference>
<accession>A0A834W5X1</accession>
<sequence length="487" mass="53451">MRFEVLNGDGQSVTETEDELRFPSCGEPVRSRGRSRTHALLVSFSWAFDAQQTFITVFTDAQLPPPSSSIISEWALKPEDPLLTGLPASSFFMGCLVGGLALSTLADTTVGRKNMLFFSTLLMSLSSFLAAFAPDLWAYSSLKFLIGFGRATIGTSALVLATEAVGKQRRGQVGVLGFICFTLGFLSLPAMAYLNRNSSWRNLYLYTSIPTFFYSVLVKLLARESPRWLLVQGRKEEAISTLKSMASISQNTLSLAISKMSHIEENSNGNVYLLSAIRALVHRKWALRRILAIMAMGIGIGLVYYGMPLGLASLSFNLYLSVTFNALSELPSSLLTFVLIDKFNRRSALWVFTMLSGIFSVLSVVEMKVLWTTELQIAFELVSFFSACTSFNIYLIYTTELFPTCVRNSALAMARQAVVLGGAFSPMLVAAGKKGRFGCYGVFGLVIGLSGVFAVCLPETHGRALCDTMDEEEEEGEKEKFDCDVLA</sequence>
<dbReference type="Pfam" id="PF00083">
    <property type="entry name" value="Sugar_tr"/>
    <property type="match status" value="1"/>
</dbReference>
<dbReference type="PROSITE" id="PS50850">
    <property type="entry name" value="MFS"/>
    <property type="match status" value="1"/>
</dbReference>
<evidence type="ECO:0000313" key="8">
    <source>
        <dbReference type="Proteomes" id="UP000634136"/>
    </source>
</evidence>
<feature type="transmembrane region" description="Helical" evidence="5">
    <location>
        <begin position="437"/>
        <end position="457"/>
    </location>
</feature>
<dbReference type="Proteomes" id="UP000634136">
    <property type="component" value="Unassembled WGS sequence"/>
</dbReference>
<reference evidence="7" key="1">
    <citation type="submission" date="2020-09" db="EMBL/GenBank/DDBJ databases">
        <title>Genome-Enabled Discovery of Anthraquinone Biosynthesis in Senna tora.</title>
        <authorList>
            <person name="Kang S.-H."/>
            <person name="Pandey R.P."/>
            <person name="Lee C.-M."/>
            <person name="Sim J.-S."/>
            <person name="Jeong J.-T."/>
            <person name="Choi B.-S."/>
            <person name="Jung M."/>
            <person name="Ginzburg D."/>
            <person name="Zhao K."/>
            <person name="Won S.Y."/>
            <person name="Oh T.-J."/>
            <person name="Yu Y."/>
            <person name="Kim N.-H."/>
            <person name="Lee O.R."/>
            <person name="Lee T.-H."/>
            <person name="Bashyal P."/>
            <person name="Kim T.-S."/>
            <person name="Lee W.-H."/>
            <person name="Kawkins C."/>
            <person name="Kim C.-K."/>
            <person name="Kim J.S."/>
            <person name="Ahn B.O."/>
            <person name="Rhee S.Y."/>
            <person name="Sohng J.K."/>
        </authorList>
    </citation>
    <scope>NUCLEOTIDE SEQUENCE</scope>
    <source>
        <tissue evidence="7">Leaf</tissue>
    </source>
</reference>
<feature type="transmembrane region" description="Helical" evidence="5">
    <location>
        <begin position="318"/>
        <end position="340"/>
    </location>
</feature>
<evidence type="ECO:0000256" key="2">
    <source>
        <dbReference type="ARBA" id="ARBA00022692"/>
    </source>
</evidence>
<keyword evidence="8" id="KW-1185">Reference proteome</keyword>
<feature type="transmembrane region" description="Helical" evidence="5">
    <location>
        <begin position="144"/>
        <end position="161"/>
    </location>
</feature>
<proteinExistence type="predicted"/>
<keyword evidence="4 5" id="KW-0472">Membrane</keyword>
<feature type="transmembrane region" description="Helical" evidence="5">
    <location>
        <begin position="377"/>
        <end position="397"/>
    </location>
</feature>
<keyword evidence="2 5" id="KW-0812">Transmembrane</keyword>
<dbReference type="InterPro" id="IPR036259">
    <property type="entry name" value="MFS_trans_sf"/>
</dbReference>
<evidence type="ECO:0000256" key="1">
    <source>
        <dbReference type="ARBA" id="ARBA00004141"/>
    </source>
</evidence>
<feature type="transmembrane region" description="Helical" evidence="5">
    <location>
        <begin position="82"/>
        <end position="102"/>
    </location>
</feature>
<feature type="transmembrane region" description="Helical" evidence="5">
    <location>
        <begin position="286"/>
        <end position="306"/>
    </location>
</feature>
<keyword evidence="3 5" id="KW-1133">Transmembrane helix</keyword>
<dbReference type="Gene3D" id="1.20.1250.20">
    <property type="entry name" value="MFS general substrate transporter like domains"/>
    <property type="match status" value="1"/>
</dbReference>
<dbReference type="OrthoDB" id="5296287at2759"/>
<name>A0A834W5X1_9FABA</name>
<dbReference type="AlphaFoldDB" id="A0A834W5X1"/>
<protein>
    <submittedName>
        <fullName evidence="7">Organic cation/carnitine transporter 3-like</fullName>
    </submittedName>
</protein>
<evidence type="ECO:0000256" key="4">
    <source>
        <dbReference type="ARBA" id="ARBA00023136"/>
    </source>
</evidence>
<comment type="subcellular location">
    <subcellularLocation>
        <location evidence="1">Membrane</location>
        <topology evidence="1">Multi-pass membrane protein</topology>
    </subcellularLocation>
</comment>
<dbReference type="GO" id="GO:0016020">
    <property type="term" value="C:membrane"/>
    <property type="evidence" value="ECO:0007669"/>
    <property type="project" value="UniProtKB-SubCell"/>
</dbReference>
<dbReference type="InterPro" id="IPR020846">
    <property type="entry name" value="MFS_dom"/>
</dbReference>
<evidence type="ECO:0000259" key="6">
    <source>
        <dbReference type="PROSITE" id="PS50850"/>
    </source>
</evidence>
<feature type="transmembrane region" description="Helical" evidence="5">
    <location>
        <begin position="114"/>
        <end position="132"/>
    </location>
</feature>
<dbReference type="InterPro" id="IPR005828">
    <property type="entry name" value="MFS_sugar_transport-like"/>
</dbReference>
<gene>
    <name evidence="7" type="ORF">G2W53_039197</name>
</gene>
<organism evidence="7 8">
    <name type="scientific">Senna tora</name>
    <dbReference type="NCBI Taxonomy" id="362788"/>
    <lineage>
        <taxon>Eukaryota</taxon>
        <taxon>Viridiplantae</taxon>
        <taxon>Streptophyta</taxon>
        <taxon>Embryophyta</taxon>
        <taxon>Tracheophyta</taxon>
        <taxon>Spermatophyta</taxon>
        <taxon>Magnoliopsida</taxon>
        <taxon>eudicotyledons</taxon>
        <taxon>Gunneridae</taxon>
        <taxon>Pentapetalae</taxon>
        <taxon>rosids</taxon>
        <taxon>fabids</taxon>
        <taxon>Fabales</taxon>
        <taxon>Fabaceae</taxon>
        <taxon>Caesalpinioideae</taxon>
        <taxon>Cassia clade</taxon>
        <taxon>Senna</taxon>
    </lineage>
</organism>
<evidence type="ECO:0000313" key="7">
    <source>
        <dbReference type="EMBL" id="KAF7807036.1"/>
    </source>
</evidence>
<evidence type="ECO:0000256" key="5">
    <source>
        <dbReference type="SAM" id="Phobius"/>
    </source>
</evidence>
<comment type="caution">
    <text evidence="7">The sequence shown here is derived from an EMBL/GenBank/DDBJ whole genome shotgun (WGS) entry which is preliminary data.</text>
</comment>